<keyword evidence="1" id="KW-0472">Membrane</keyword>
<sequence length="111" mass="12471">MAQSTGVGRSRVWLFGGISDSVAAKRERENQDFYVSPEWYSSGDRCWPERKKTKGKREGSLRLVVARLMMVFGMAVVWFFAGTDEVSAASGFWWFVGWIGCVVGRSRTGCC</sequence>
<reference evidence="2 3" key="1">
    <citation type="journal article" date="2021" name="BMC Genomics">
        <title>Datura genome reveals duplications of psychoactive alkaloid biosynthetic genes and high mutation rate following tissue culture.</title>
        <authorList>
            <person name="Rajewski A."/>
            <person name="Carter-House D."/>
            <person name="Stajich J."/>
            <person name="Litt A."/>
        </authorList>
    </citation>
    <scope>NUCLEOTIDE SEQUENCE [LARGE SCALE GENOMIC DNA]</scope>
    <source>
        <strain evidence="2">AR-01</strain>
    </source>
</reference>
<organism evidence="2 3">
    <name type="scientific">Datura stramonium</name>
    <name type="common">Jimsonweed</name>
    <name type="synonym">Common thornapple</name>
    <dbReference type="NCBI Taxonomy" id="4076"/>
    <lineage>
        <taxon>Eukaryota</taxon>
        <taxon>Viridiplantae</taxon>
        <taxon>Streptophyta</taxon>
        <taxon>Embryophyta</taxon>
        <taxon>Tracheophyta</taxon>
        <taxon>Spermatophyta</taxon>
        <taxon>Magnoliopsida</taxon>
        <taxon>eudicotyledons</taxon>
        <taxon>Gunneridae</taxon>
        <taxon>Pentapetalae</taxon>
        <taxon>asterids</taxon>
        <taxon>lamiids</taxon>
        <taxon>Solanales</taxon>
        <taxon>Solanaceae</taxon>
        <taxon>Solanoideae</taxon>
        <taxon>Datureae</taxon>
        <taxon>Datura</taxon>
    </lineage>
</organism>
<protein>
    <recommendedName>
        <fullName evidence="4">Transmembrane protein</fullName>
    </recommendedName>
</protein>
<dbReference type="Proteomes" id="UP000823775">
    <property type="component" value="Unassembled WGS sequence"/>
</dbReference>
<feature type="transmembrane region" description="Helical" evidence="1">
    <location>
        <begin position="86"/>
        <end position="104"/>
    </location>
</feature>
<proteinExistence type="predicted"/>
<gene>
    <name evidence="2" type="ORF">HAX54_037199</name>
</gene>
<evidence type="ECO:0000313" key="3">
    <source>
        <dbReference type="Proteomes" id="UP000823775"/>
    </source>
</evidence>
<comment type="caution">
    <text evidence="2">The sequence shown here is derived from an EMBL/GenBank/DDBJ whole genome shotgun (WGS) entry which is preliminary data.</text>
</comment>
<name>A0ABS8VL19_DATST</name>
<keyword evidence="3" id="KW-1185">Reference proteome</keyword>
<evidence type="ECO:0008006" key="4">
    <source>
        <dbReference type="Google" id="ProtNLM"/>
    </source>
</evidence>
<keyword evidence="1" id="KW-0812">Transmembrane</keyword>
<accession>A0ABS8VL19</accession>
<dbReference type="EMBL" id="JACEIK010004975">
    <property type="protein sequence ID" value="MCD9646942.1"/>
    <property type="molecule type" value="Genomic_DNA"/>
</dbReference>
<keyword evidence="1" id="KW-1133">Transmembrane helix</keyword>
<evidence type="ECO:0000256" key="1">
    <source>
        <dbReference type="SAM" id="Phobius"/>
    </source>
</evidence>
<evidence type="ECO:0000313" key="2">
    <source>
        <dbReference type="EMBL" id="MCD9646942.1"/>
    </source>
</evidence>
<feature type="transmembrane region" description="Helical" evidence="1">
    <location>
        <begin position="60"/>
        <end position="80"/>
    </location>
</feature>